<sequence>MFERRPDAAAARQKCIADRASRFMVNRTLRKRVPRSGSRMGRGVPLRPGQSVPGVVRIMNVEQFFAWFSNADANARAGAPGVLLQAWANPTLNAEAREALEVAMTVLAEDDDPCVRIAFAEAIADCRFAPRYVVLMLAGDHAEIACPVVERSPVLIDAELVDLIGRGSAEIQFAVAGRARVGIGVAAALAEVGDIEAVRRLLGNPGATQIQPFSLQRIVERFGEDREIREHLLGRPDVPVELRHQILERLAAVVDNLIVLHSALPEARRITALRDAKDKATVALAAEATAREVPALIAHLRQSGQLTTSLVLRATCAGNIRFFEEAVAQLAGVPTERVFALIAENRESSFLALYRRAGLADRAYPAFRAAVDVYRDLVIEAGQHDGAPSDQSRFARRMIERVLTHYSSFEQAEVEDLVALLRRFEVDAARRHVRALARQREGQAEMTLLPRPNAVAVFFESMAELRGDAEQFFGRGNIPARNDDESSNVIIAEHMEPTSMEEHNKAWDAIEEALLRGFAGHGTHLDVEAAIALPTDVEAILEVSLGEVVRANVERRRAALATLHQAAFAA</sequence>
<dbReference type="InterPro" id="IPR019285">
    <property type="entry name" value="DUF2336"/>
</dbReference>
<gene>
    <name evidence="1" type="ORF">ABS361_04285</name>
</gene>
<dbReference type="AlphaFoldDB" id="A0AAU7XBP2"/>
<protein>
    <submittedName>
        <fullName evidence="1">DUF2336 domain-containing protein</fullName>
    </submittedName>
</protein>
<accession>A0AAU7XBP2</accession>
<evidence type="ECO:0000313" key="1">
    <source>
        <dbReference type="EMBL" id="XBY45509.1"/>
    </source>
</evidence>
<proteinExistence type="predicted"/>
<dbReference type="KEGG" id="mflg:ABS361_04285"/>
<reference evidence="1" key="1">
    <citation type="submission" date="2024-06" db="EMBL/GenBank/DDBJ databases">
        <title>Methylostella associata gen. nov., sp. nov., a novel Ancalomicrobiaceae-affiliated facultatively methylotrophic bacteria that feed on methanotrophs of the genus Methylococcus.</title>
        <authorList>
            <person name="Saltykova V."/>
            <person name="Danilova O.V."/>
            <person name="Oshkin I.Y."/>
            <person name="Belova S.E."/>
            <person name="Pimenov N.V."/>
            <person name="Dedysh S.N."/>
        </authorList>
    </citation>
    <scope>NUCLEOTIDE SEQUENCE</scope>
    <source>
        <strain evidence="1">S20</strain>
    </source>
</reference>
<dbReference type="RefSeq" id="WP_407050603.1">
    <property type="nucleotide sequence ID" value="NZ_CP158568.1"/>
</dbReference>
<organism evidence="1">
    <name type="scientific">Methyloraptor flagellatus</name>
    <dbReference type="NCBI Taxonomy" id="3162530"/>
    <lineage>
        <taxon>Bacteria</taxon>
        <taxon>Pseudomonadati</taxon>
        <taxon>Pseudomonadota</taxon>
        <taxon>Alphaproteobacteria</taxon>
        <taxon>Hyphomicrobiales</taxon>
        <taxon>Ancalomicrobiaceae</taxon>
        <taxon>Methyloraptor</taxon>
    </lineage>
</organism>
<name>A0AAU7XBP2_9HYPH</name>
<dbReference type="Pfam" id="PF10098">
    <property type="entry name" value="DUF2336"/>
    <property type="match status" value="1"/>
</dbReference>
<dbReference type="EMBL" id="CP158568">
    <property type="protein sequence ID" value="XBY45509.1"/>
    <property type="molecule type" value="Genomic_DNA"/>
</dbReference>